<protein>
    <submittedName>
        <fullName evidence="2">Capsid protein</fullName>
    </submittedName>
</protein>
<evidence type="ECO:0000256" key="1">
    <source>
        <dbReference type="SAM" id="MobiDB-lite"/>
    </source>
</evidence>
<reference evidence="2" key="1">
    <citation type="submission" date="2020-01" db="EMBL/GenBank/DDBJ databases">
        <authorList>
            <person name="Paul T."/>
            <person name="Suzuki N."/>
            <person name="Kondo H."/>
        </authorList>
    </citation>
    <scope>NUCLEOTIDE SEQUENCE</scope>
    <source>
        <strain evidence="2">W744</strain>
    </source>
</reference>
<name>A0A6F8QGN1_9VIRU</name>
<gene>
    <name evidence="2" type="primary">Cp</name>
</gene>
<accession>A0A6F8QGN1</accession>
<dbReference type="EMBL" id="LC517383">
    <property type="protein sequence ID" value="BBU59843.1"/>
    <property type="molecule type" value="Genomic_RNA"/>
</dbReference>
<feature type="region of interest" description="Disordered" evidence="1">
    <location>
        <begin position="1"/>
        <end position="34"/>
    </location>
</feature>
<organism evidence="2">
    <name type="scientific">Rosellinia necatrix partitivirus 17</name>
    <dbReference type="NCBI Taxonomy" id="2699385"/>
    <lineage>
        <taxon>Viruses</taxon>
        <taxon>Riboviria</taxon>
        <taxon>Orthornavirae</taxon>
        <taxon>Pisuviricota</taxon>
        <taxon>Duplopiviricetes</taxon>
        <taxon>Durnavirales</taxon>
        <taxon>Partitiviridae</taxon>
    </lineage>
</organism>
<sequence length="670" mass="73937">MPDTPTEIPPRDVVAETPPAPGAKKTLGTTKRSAPDHVSVSLAAILDLESDVHKGKGTYHSGSFVPDTRFFVLAVSTFIGRVFSATDFEASQFVTPPSLIAYYLLCLYFLLFYRDMHSKSPSLYARNFTDFARYNQLLKMMDNVYIPDEIFAILTNFVSFAPDLVPNLQFVPTLASAILEYDAGYLLHPAIFMHGHNTLFNRADALGHHSRFLKCVIANLSLSNGNDTIAARNYRVSNFLGCVYSNGAAANDARLVQNWLSRVILPFVDPATHRQHLRRTGISKFDLGVPTFTSANWNPYQYLFSSTVSSSFESTLDCIHACSEFSRDQLKASKTMSQLYTASNPAPGSYMIMAYSTPTWHTVNIPDNNFPDGEVTPGAFATLHDNHTLFGIAPTAATTNANNLTMPQAILTGPQAAQTTFVGAGGGSRLHGFLNALYLAEAHQDPDTALPAQLTLDTRNDMKHTAPDTLVFAPSDATVSAAQHPMLAGIVVHNGNIDSTIVRTPNPTDELPMIRSRYIDGFVSLRVIRPRFMARPTWLIARQALERMSYNTINLLWRSDMIGLPRYDASHNAPNAGGAANLFWPFTFFRRVTQMLFGTNVAVSDPPVEPTNTAWMQVGDAWSSFRLSSDSNARPSARNTFFGINHGEVIFGRNSTLNKFSHPSDLLRRN</sequence>
<dbReference type="InterPro" id="IPR058242">
    <property type="entry name" value="Capsid_partitivirus"/>
</dbReference>
<reference evidence="2" key="2">
    <citation type="submission" date="2020-03" db="EMBL/GenBank/DDBJ databases">
        <title>Diverse partitiviruses from the phytopathogenic fungus, Rosellinia necatrix.</title>
        <authorList>
            <person name="Telengech P."/>
            <person name="Hisano S."/>
            <person name="Mugambi C."/>
            <person name="Hyodo K."/>
            <person name="Arjona J."/>
            <person name="Lopez C."/>
            <person name="Kanematsu S."/>
            <person name="Kondo H."/>
            <person name="Suzuki N."/>
        </authorList>
    </citation>
    <scope>NUCLEOTIDE SEQUENCE</scope>
    <source>
        <strain evidence="2">W744</strain>
    </source>
</reference>
<proteinExistence type="predicted"/>
<dbReference type="Pfam" id="PF25666">
    <property type="entry name" value="Partiti_capsid"/>
    <property type="match status" value="1"/>
</dbReference>
<evidence type="ECO:0000313" key="2">
    <source>
        <dbReference type="EMBL" id="BBU59843.1"/>
    </source>
</evidence>